<dbReference type="Proteomes" id="UP000307440">
    <property type="component" value="Unassembled WGS sequence"/>
</dbReference>
<evidence type="ECO:0000313" key="2">
    <source>
        <dbReference type="Proteomes" id="UP000307440"/>
    </source>
</evidence>
<accession>A0A5C3L3R4</accession>
<gene>
    <name evidence="1" type="ORF">FA15DRAFT_500029</name>
</gene>
<evidence type="ECO:0000313" key="1">
    <source>
        <dbReference type="EMBL" id="TFK22808.1"/>
    </source>
</evidence>
<proteinExistence type="predicted"/>
<dbReference type="AlphaFoldDB" id="A0A5C3L3R4"/>
<reference evidence="1 2" key="1">
    <citation type="journal article" date="2019" name="Nat. Ecol. Evol.">
        <title>Megaphylogeny resolves global patterns of mushroom evolution.</title>
        <authorList>
            <person name="Varga T."/>
            <person name="Krizsan K."/>
            <person name="Foldi C."/>
            <person name="Dima B."/>
            <person name="Sanchez-Garcia M."/>
            <person name="Sanchez-Ramirez S."/>
            <person name="Szollosi G.J."/>
            <person name="Szarkandi J.G."/>
            <person name="Papp V."/>
            <person name="Albert L."/>
            <person name="Andreopoulos W."/>
            <person name="Angelini C."/>
            <person name="Antonin V."/>
            <person name="Barry K.W."/>
            <person name="Bougher N.L."/>
            <person name="Buchanan P."/>
            <person name="Buyck B."/>
            <person name="Bense V."/>
            <person name="Catcheside P."/>
            <person name="Chovatia M."/>
            <person name="Cooper J."/>
            <person name="Damon W."/>
            <person name="Desjardin D."/>
            <person name="Finy P."/>
            <person name="Geml J."/>
            <person name="Haridas S."/>
            <person name="Hughes K."/>
            <person name="Justo A."/>
            <person name="Karasinski D."/>
            <person name="Kautmanova I."/>
            <person name="Kiss B."/>
            <person name="Kocsube S."/>
            <person name="Kotiranta H."/>
            <person name="LaButti K.M."/>
            <person name="Lechner B.E."/>
            <person name="Liimatainen K."/>
            <person name="Lipzen A."/>
            <person name="Lukacs Z."/>
            <person name="Mihaltcheva S."/>
            <person name="Morgado L.N."/>
            <person name="Niskanen T."/>
            <person name="Noordeloos M.E."/>
            <person name="Ohm R.A."/>
            <person name="Ortiz-Santana B."/>
            <person name="Ovrebo C."/>
            <person name="Racz N."/>
            <person name="Riley R."/>
            <person name="Savchenko A."/>
            <person name="Shiryaev A."/>
            <person name="Soop K."/>
            <person name="Spirin V."/>
            <person name="Szebenyi C."/>
            <person name="Tomsovsky M."/>
            <person name="Tulloss R.E."/>
            <person name="Uehling J."/>
            <person name="Grigoriev I.V."/>
            <person name="Vagvolgyi C."/>
            <person name="Papp T."/>
            <person name="Martin F.M."/>
            <person name="Miettinen O."/>
            <person name="Hibbett D.S."/>
            <person name="Nagy L.G."/>
        </authorList>
    </citation>
    <scope>NUCLEOTIDE SEQUENCE [LARGE SCALE GENOMIC DNA]</scope>
    <source>
        <strain evidence="1 2">CBS 121175</strain>
    </source>
</reference>
<name>A0A5C3L3R4_COPMA</name>
<keyword evidence="2" id="KW-1185">Reference proteome</keyword>
<organism evidence="1 2">
    <name type="scientific">Coprinopsis marcescibilis</name>
    <name type="common">Agaric fungus</name>
    <name type="synonym">Psathyrella marcescibilis</name>
    <dbReference type="NCBI Taxonomy" id="230819"/>
    <lineage>
        <taxon>Eukaryota</taxon>
        <taxon>Fungi</taxon>
        <taxon>Dikarya</taxon>
        <taxon>Basidiomycota</taxon>
        <taxon>Agaricomycotina</taxon>
        <taxon>Agaricomycetes</taxon>
        <taxon>Agaricomycetidae</taxon>
        <taxon>Agaricales</taxon>
        <taxon>Agaricineae</taxon>
        <taxon>Psathyrellaceae</taxon>
        <taxon>Coprinopsis</taxon>
    </lineage>
</organism>
<sequence>MDHNNNVHRTWRKWTHNPFYVLMERFMTVVTSLWNSGQSSRRFVPPLFSAAMKTSSTASIGPSPLLNVNVPGAMESVASFSSLTPSMLPIPYPNKRYKERIMNPPRAGSLQYFGDPYWKDYASCWLQIARDEYADAIVHPNMPMEDDAAIRVAFESCWLRRTTKALPVAPWGPSGGKVAKRLG</sequence>
<protein>
    <submittedName>
        <fullName evidence="1">Uncharacterized protein</fullName>
    </submittedName>
</protein>
<dbReference type="EMBL" id="ML210232">
    <property type="protein sequence ID" value="TFK22808.1"/>
    <property type="molecule type" value="Genomic_DNA"/>
</dbReference>